<evidence type="ECO:0000313" key="2">
    <source>
        <dbReference type="EMBL" id="RAL03463.1"/>
    </source>
</evidence>
<dbReference type="STRING" id="1448316.A0A395H7I0"/>
<reference evidence="2 3" key="1">
    <citation type="submission" date="2018-02" db="EMBL/GenBank/DDBJ databases">
        <title>The genomes of Aspergillus section Nigri reveals drivers in fungal speciation.</title>
        <authorList>
            <consortium name="DOE Joint Genome Institute"/>
            <person name="Vesth T.C."/>
            <person name="Nybo J."/>
            <person name="Theobald S."/>
            <person name="Brandl J."/>
            <person name="Frisvad J.C."/>
            <person name="Nielsen K.F."/>
            <person name="Lyhne E.K."/>
            <person name="Kogle M.E."/>
            <person name="Kuo A."/>
            <person name="Riley R."/>
            <person name="Clum A."/>
            <person name="Nolan M."/>
            <person name="Lipzen A."/>
            <person name="Salamov A."/>
            <person name="Henrissat B."/>
            <person name="Wiebenga A."/>
            <person name="De vries R.P."/>
            <person name="Grigoriev I.V."/>
            <person name="Mortensen U.H."/>
            <person name="Andersen M.R."/>
            <person name="Baker S.E."/>
        </authorList>
    </citation>
    <scope>NUCLEOTIDE SEQUENCE [LARGE SCALE GENOMIC DNA]</scope>
    <source>
        <strain evidence="2 3">CBS 121593</strain>
    </source>
</reference>
<dbReference type="PANTHER" id="PTHR37014:SF9">
    <property type="entry name" value="CONSERVED HISTIDINE-RICH PROTEIN (AFU_ORTHOLOGUE AFUA_1G11910)"/>
    <property type="match status" value="1"/>
</dbReference>
<dbReference type="Proteomes" id="UP000249402">
    <property type="component" value="Unassembled WGS sequence"/>
</dbReference>
<gene>
    <name evidence="2" type="ORF">BO80DRAFT_422923</name>
</gene>
<feature type="region of interest" description="Disordered" evidence="1">
    <location>
        <begin position="46"/>
        <end position="93"/>
    </location>
</feature>
<feature type="compositionally biased region" description="Basic and acidic residues" evidence="1">
    <location>
        <begin position="82"/>
        <end position="93"/>
    </location>
</feature>
<evidence type="ECO:0000256" key="1">
    <source>
        <dbReference type="SAM" id="MobiDB-lite"/>
    </source>
</evidence>
<evidence type="ECO:0000313" key="3">
    <source>
        <dbReference type="Proteomes" id="UP000249402"/>
    </source>
</evidence>
<dbReference type="RefSeq" id="XP_025577790.1">
    <property type="nucleotide sequence ID" value="XM_025718928.1"/>
</dbReference>
<accession>A0A395H7I0</accession>
<proteinExistence type="predicted"/>
<dbReference type="GeneID" id="37223793"/>
<dbReference type="PANTHER" id="PTHR37014">
    <property type="entry name" value="EXPRESSION LETHALITY PROTEIN HEL10, PUTATIVE (AFU_ORTHOLOGUE AFUA_1G06580)-RELATED"/>
    <property type="match status" value="1"/>
</dbReference>
<dbReference type="AlphaFoldDB" id="A0A395H7I0"/>
<sequence>MSDHQDPNPHYAHPVHPYRRQHSYGPPLPSCQLNPPIIHDARYSMNPPSVTQRSSTDYYTQRPNTSVRLQRSQTMPLPQEPRIGREEAGRERSLEGSIFGGASGYCLGHMKGHEVLGPLGGDSPGNYLWDRMDDRKREEHNGWGYEFNEHDRHCRHHCGHGFHCDCARY</sequence>
<feature type="region of interest" description="Disordered" evidence="1">
    <location>
        <begin position="1"/>
        <end position="28"/>
    </location>
</feature>
<feature type="compositionally biased region" description="Polar residues" evidence="1">
    <location>
        <begin position="46"/>
        <end position="76"/>
    </location>
</feature>
<organism evidence="2 3">
    <name type="scientific">Aspergillus ibericus CBS 121593</name>
    <dbReference type="NCBI Taxonomy" id="1448316"/>
    <lineage>
        <taxon>Eukaryota</taxon>
        <taxon>Fungi</taxon>
        <taxon>Dikarya</taxon>
        <taxon>Ascomycota</taxon>
        <taxon>Pezizomycotina</taxon>
        <taxon>Eurotiomycetes</taxon>
        <taxon>Eurotiomycetidae</taxon>
        <taxon>Eurotiales</taxon>
        <taxon>Aspergillaceae</taxon>
        <taxon>Aspergillus</taxon>
        <taxon>Aspergillus subgen. Circumdati</taxon>
    </lineage>
</organism>
<protein>
    <submittedName>
        <fullName evidence="2">Uncharacterized protein</fullName>
    </submittedName>
</protein>
<dbReference type="VEuPathDB" id="FungiDB:BO80DRAFT_422923"/>
<name>A0A395H7I0_9EURO</name>
<keyword evidence="3" id="KW-1185">Reference proteome</keyword>
<dbReference type="EMBL" id="KZ824427">
    <property type="protein sequence ID" value="RAL03463.1"/>
    <property type="molecule type" value="Genomic_DNA"/>
</dbReference>